<sequence>MRRPQRPRRPPSPGVLHHLAAVLSLAGRSGAVATSGVSLRRRRQRLELAQRLLDPLPEALLPRGRHGDRFWTALRWGGLGLLLAWLLRP</sequence>
<organism evidence="1 2">
    <name type="scientific">Cyanobium gracile UHCC 0139</name>
    <dbReference type="NCBI Taxonomy" id="3110308"/>
    <lineage>
        <taxon>Bacteria</taxon>
        <taxon>Bacillati</taxon>
        <taxon>Cyanobacteriota</taxon>
        <taxon>Cyanophyceae</taxon>
        <taxon>Synechococcales</taxon>
        <taxon>Prochlorococcaceae</taxon>
        <taxon>Cyanobium</taxon>
    </lineage>
</organism>
<name>A0ABU5RRT9_9CYAN</name>
<keyword evidence="2" id="KW-1185">Reference proteome</keyword>
<dbReference type="EMBL" id="JAYGHX010000002">
    <property type="protein sequence ID" value="MEA5390496.1"/>
    <property type="molecule type" value="Genomic_DNA"/>
</dbReference>
<proteinExistence type="predicted"/>
<evidence type="ECO:0000313" key="1">
    <source>
        <dbReference type="EMBL" id="MEA5390496.1"/>
    </source>
</evidence>
<reference evidence="1 2" key="1">
    <citation type="submission" date="2023-12" db="EMBL/GenBank/DDBJ databases">
        <title>Baltic Sea Cyanobacteria.</title>
        <authorList>
            <person name="Delbaje E."/>
            <person name="Fewer D.P."/>
            <person name="Shishido T.K."/>
        </authorList>
    </citation>
    <scope>NUCLEOTIDE SEQUENCE [LARGE SCALE GENOMIC DNA]</scope>
    <source>
        <strain evidence="1 2">UHCC 0139</strain>
    </source>
</reference>
<evidence type="ECO:0000313" key="2">
    <source>
        <dbReference type="Proteomes" id="UP001304461"/>
    </source>
</evidence>
<accession>A0ABU5RRT9</accession>
<dbReference type="RefSeq" id="WP_323304595.1">
    <property type="nucleotide sequence ID" value="NZ_JAYGHX010000002.1"/>
</dbReference>
<protein>
    <submittedName>
        <fullName evidence="1">Uncharacterized protein</fullName>
    </submittedName>
</protein>
<gene>
    <name evidence="1" type="ORF">VB738_04385</name>
</gene>
<dbReference type="Proteomes" id="UP001304461">
    <property type="component" value="Unassembled WGS sequence"/>
</dbReference>
<comment type="caution">
    <text evidence="1">The sequence shown here is derived from an EMBL/GenBank/DDBJ whole genome shotgun (WGS) entry which is preliminary data.</text>
</comment>